<sequence>MSLPTPTPFKINVPPSLLSFIHQRVSTARIPSGSIHPPGEEWAYGPPPSVMEHLKEYWSQKYDWRAVEARINSHLKMFTLPIKEGTEEIEMHFVHHRSDREGAIPLLFQHGWPGSFLEVDKIIDLLTQSSDPNAQAYHVVAPSLPGFTFSSAPKSPSFDLQNIAAINNTLMQALGYSKYMVQGGDWGCMIARVMAIDYPENCLAVHVNMVPAALPVWYKNPLSLLQFIAWAVWTGGDKQGLLGRMISKAQNPKQSPTPSPTPPSEC</sequence>
<comment type="similarity">
    <text evidence="1">Belongs to the peptidase S33 family.</text>
</comment>
<dbReference type="PRINTS" id="PR00412">
    <property type="entry name" value="EPOXHYDRLASE"/>
</dbReference>
<name>A0A8T9BQZ5_9HELO</name>
<dbReference type="GO" id="GO:0004301">
    <property type="term" value="F:epoxide hydrolase activity"/>
    <property type="evidence" value="ECO:0007669"/>
    <property type="project" value="TreeGrafter"/>
</dbReference>
<dbReference type="InterPro" id="IPR000639">
    <property type="entry name" value="Epox_hydrolase-like"/>
</dbReference>
<evidence type="ECO:0000313" key="6">
    <source>
        <dbReference type="Proteomes" id="UP000469558"/>
    </source>
</evidence>
<evidence type="ECO:0000256" key="1">
    <source>
        <dbReference type="ARBA" id="ARBA00010088"/>
    </source>
</evidence>
<dbReference type="PANTHER" id="PTHR21661:SF35">
    <property type="entry name" value="EPOXIDE HYDROLASE"/>
    <property type="match status" value="1"/>
</dbReference>
<comment type="caution">
    <text evidence="5">The sequence shown here is derived from an EMBL/GenBank/DDBJ whole genome shotgun (WGS) entry which is preliminary data.</text>
</comment>
<dbReference type="InterPro" id="IPR029058">
    <property type="entry name" value="AB_hydrolase_fold"/>
</dbReference>
<dbReference type="Pfam" id="PF06441">
    <property type="entry name" value="EHN"/>
    <property type="match status" value="1"/>
</dbReference>
<keyword evidence="3 5" id="KW-0378">Hydrolase</keyword>
<dbReference type="SUPFAM" id="SSF53474">
    <property type="entry name" value="alpha/beta-Hydrolases"/>
    <property type="match status" value="1"/>
</dbReference>
<dbReference type="InterPro" id="IPR010497">
    <property type="entry name" value="Epoxide_hydro_N"/>
</dbReference>
<evidence type="ECO:0000256" key="2">
    <source>
        <dbReference type="ARBA" id="ARBA00022797"/>
    </source>
</evidence>
<evidence type="ECO:0000256" key="3">
    <source>
        <dbReference type="ARBA" id="ARBA00022801"/>
    </source>
</evidence>
<evidence type="ECO:0000259" key="4">
    <source>
        <dbReference type="Pfam" id="PF06441"/>
    </source>
</evidence>
<dbReference type="Proteomes" id="UP000469558">
    <property type="component" value="Unassembled WGS sequence"/>
</dbReference>
<proteinExistence type="inferred from homology"/>
<feature type="domain" description="Epoxide hydrolase N-terminal" evidence="4">
    <location>
        <begin position="7"/>
        <end position="119"/>
    </location>
</feature>
<keyword evidence="2" id="KW-0058">Aromatic hydrocarbons catabolism</keyword>
<accession>A0A8T9BQZ5</accession>
<keyword evidence="6" id="KW-1185">Reference proteome</keyword>
<organism evidence="5 6">
    <name type="scientific">Lachnellula suecica</name>
    <dbReference type="NCBI Taxonomy" id="602035"/>
    <lineage>
        <taxon>Eukaryota</taxon>
        <taxon>Fungi</taxon>
        <taxon>Dikarya</taxon>
        <taxon>Ascomycota</taxon>
        <taxon>Pezizomycotina</taxon>
        <taxon>Leotiomycetes</taxon>
        <taxon>Helotiales</taxon>
        <taxon>Lachnaceae</taxon>
        <taxon>Lachnellula</taxon>
    </lineage>
</organism>
<dbReference type="OrthoDB" id="7130006at2759"/>
<evidence type="ECO:0000313" key="5">
    <source>
        <dbReference type="EMBL" id="TVY54770.1"/>
    </source>
</evidence>
<dbReference type="GO" id="GO:0097176">
    <property type="term" value="P:epoxide metabolic process"/>
    <property type="evidence" value="ECO:0007669"/>
    <property type="project" value="TreeGrafter"/>
</dbReference>
<dbReference type="AlphaFoldDB" id="A0A8T9BQZ5"/>
<dbReference type="PANTHER" id="PTHR21661">
    <property type="entry name" value="EPOXIDE HYDROLASE 1-RELATED"/>
    <property type="match status" value="1"/>
</dbReference>
<reference evidence="5 6" key="1">
    <citation type="submission" date="2018-05" db="EMBL/GenBank/DDBJ databases">
        <title>Genome sequencing and assembly of the regulated plant pathogen Lachnellula willkommii and related sister species for the development of diagnostic species identification markers.</title>
        <authorList>
            <person name="Giroux E."/>
            <person name="Bilodeau G."/>
        </authorList>
    </citation>
    <scope>NUCLEOTIDE SEQUENCE [LARGE SCALE GENOMIC DNA]</scope>
    <source>
        <strain evidence="5 6">CBS 268.59</strain>
    </source>
</reference>
<dbReference type="Gene3D" id="3.40.50.1820">
    <property type="entry name" value="alpha/beta hydrolase"/>
    <property type="match status" value="1"/>
</dbReference>
<dbReference type="EMBL" id="QGMK01003007">
    <property type="protein sequence ID" value="TVY54770.1"/>
    <property type="molecule type" value="Genomic_DNA"/>
</dbReference>
<protein>
    <submittedName>
        <fullName evidence="5">Putative epoxide hydrolase</fullName>
    </submittedName>
</protein>
<gene>
    <name evidence="5" type="ORF">LSUE1_G009024</name>
</gene>